<dbReference type="EMBL" id="JAPDGR010004908">
    <property type="protein sequence ID" value="KAJ2966884.1"/>
    <property type="molecule type" value="Genomic_DNA"/>
</dbReference>
<reference evidence="1" key="1">
    <citation type="submission" date="2022-10" db="EMBL/GenBank/DDBJ databases">
        <title>Genome Sequence of Xylaria curta.</title>
        <authorList>
            <person name="Buettner E."/>
        </authorList>
    </citation>
    <scope>NUCLEOTIDE SEQUENCE</scope>
    <source>
        <strain evidence="1">Babe10</strain>
    </source>
</reference>
<accession>A0ACC1MJ58</accession>
<evidence type="ECO:0000313" key="1">
    <source>
        <dbReference type="EMBL" id="KAJ2966884.1"/>
    </source>
</evidence>
<proteinExistence type="predicted"/>
<gene>
    <name evidence="1" type="ORF">NUW58_g10562</name>
</gene>
<keyword evidence="2" id="KW-1185">Reference proteome</keyword>
<protein>
    <submittedName>
        <fullName evidence="1">Uncharacterized protein</fullName>
    </submittedName>
</protein>
<sequence length="182" mass="19918">MCPHRQEYEEKIAPVSLMKWSNALVYVGYLYPTAGDWVLKPAQVRCAGRMARGKKVGDQTGPSSARTTEAGKGESGVIDVLDSVEGLVDTGTQGYTNGRGERARANGERWSRATSYRDGVGWYREREPALGMDRSAKRPLSPVSVTNAAPDPIPICRGPWSVWMEDQPGGNSNKQGRSLDNF</sequence>
<comment type="caution">
    <text evidence="1">The sequence shown here is derived from an EMBL/GenBank/DDBJ whole genome shotgun (WGS) entry which is preliminary data.</text>
</comment>
<dbReference type="Proteomes" id="UP001143856">
    <property type="component" value="Unassembled WGS sequence"/>
</dbReference>
<evidence type="ECO:0000313" key="2">
    <source>
        <dbReference type="Proteomes" id="UP001143856"/>
    </source>
</evidence>
<name>A0ACC1MJ58_9PEZI</name>
<organism evidence="1 2">
    <name type="scientific">Xylaria curta</name>
    <dbReference type="NCBI Taxonomy" id="42375"/>
    <lineage>
        <taxon>Eukaryota</taxon>
        <taxon>Fungi</taxon>
        <taxon>Dikarya</taxon>
        <taxon>Ascomycota</taxon>
        <taxon>Pezizomycotina</taxon>
        <taxon>Sordariomycetes</taxon>
        <taxon>Xylariomycetidae</taxon>
        <taxon>Xylariales</taxon>
        <taxon>Xylariaceae</taxon>
        <taxon>Xylaria</taxon>
    </lineage>
</organism>